<name>A0A329KSF5_9MYCO</name>
<dbReference type="Proteomes" id="UP000250347">
    <property type="component" value="Unassembled WGS sequence"/>
</dbReference>
<comment type="caution">
    <text evidence="5">The sequence shown here is derived from an EMBL/GenBank/DDBJ whole genome shotgun (WGS) entry which is preliminary data.</text>
</comment>
<dbReference type="Gene3D" id="3.40.50.2000">
    <property type="entry name" value="Glycogen Phosphorylase B"/>
    <property type="match status" value="2"/>
</dbReference>
<dbReference type="GO" id="GO:1903509">
    <property type="term" value="P:liposaccharide metabolic process"/>
    <property type="evidence" value="ECO:0007669"/>
    <property type="project" value="UniProtKB-ARBA"/>
</dbReference>
<feature type="domain" description="Glycosyl transferase family 1" evidence="3">
    <location>
        <begin position="238"/>
        <end position="382"/>
    </location>
</feature>
<evidence type="ECO:0000259" key="3">
    <source>
        <dbReference type="Pfam" id="PF00534"/>
    </source>
</evidence>
<dbReference type="PANTHER" id="PTHR45947:SF3">
    <property type="entry name" value="SULFOQUINOVOSYL TRANSFERASE SQD2"/>
    <property type="match status" value="1"/>
</dbReference>
<sequence>MHVALFTDLHPDSLGGTQVSVATQRRALEQCGHQVTVFTAPMAHSVDRDPGVVELKPVPLIAPLMRQLGRHDDFVFVWPSRTNRAIIDAAFRSRAPIDIVHTQGDLGVAIAGVAAARRHGVPVVQTKHTRFDVYFEQATATPLPLALLFAQMQKRHISPDFTLTPAKETAASRLAWRLMVAHAQAVDHEITPTRHFAQTLAGRGVSRPISAISNGVDDDVIDRARKVDVAAPSDGAPLRLIWCGRLSSEKRALAALEAVARVDGCTLDVYGEGHLEPSMRKRIDAAGLSHRVRLHGRVDREDCLVAMKSGDALLFTSYDFDTQGLVLLEAVAMSLPVIYCDPALGETVPDGGGVLAADPSPDALAAAIQGLAEDRDTLRRMTRVVTEHRDAGRQSLQTQKIIAIYNSLLDRVPA</sequence>
<dbReference type="GO" id="GO:0008610">
    <property type="term" value="P:lipid biosynthetic process"/>
    <property type="evidence" value="ECO:0007669"/>
    <property type="project" value="UniProtKB-ARBA"/>
</dbReference>
<proteinExistence type="predicted"/>
<organism evidence="5 6">
    <name type="scientific">Mycobacterium colombiense</name>
    <dbReference type="NCBI Taxonomy" id="339268"/>
    <lineage>
        <taxon>Bacteria</taxon>
        <taxon>Bacillati</taxon>
        <taxon>Actinomycetota</taxon>
        <taxon>Actinomycetes</taxon>
        <taxon>Mycobacteriales</taxon>
        <taxon>Mycobacteriaceae</taxon>
        <taxon>Mycobacterium</taxon>
        <taxon>Mycobacterium avium complex (MAC)</taxon>
    </lineage>
</organism>
<dbReference type="GO" id="GO:0016757">
    <property type="term" value="F:glycosyltransferase activity"/>
    <property type="evidence" value="ECO:0007669"/>
    <property type="project" value="UniProtKB-KW"/>
</dbReference>
<dbReference type="GO" id="GO:1901137">
    <property type="term" value="P:carbohydrate derivative biosynthetic process"/>
    <property type="evidence" value="ECO:0007669"/>
    <property type="project" value="UniProtKB-ARBA"/>
</dbReference>
<evidence type="ECO:0000313" key="6">
    <source>
        <dbReference type="Proteomes" id="UP000250347"/>
    </source>
</evidence>
<dbReference type="EMBL" id="QMEU01000007">
    <property type="protein sequence ID" value="RAU98814.1"/>
    <property type="molecule type" value="Genomic_DNA"/>
</dbReference>
<dbReference type="RefSeq" id="WP_112707388.1">
    <property type="nucleotide sequence ID" value="NZ_QMEU01000007.1"/>
</dbReference>
<evidence type="ECO:0000256" key="2">
    <source>
        <dbReference type="ARBA" id="ARBA00022679"/>
    </source>
</evidence>
<dbReference type="SUPFAM" id="SSF53756">
    <property type="entry name" value="UDP-Glycosyltransferase/glycogen phosphorylase"/>
    <property type="match status" value="1"/>
</dbReference>
<accession>A0A329KSF5</accession>
<dbReference type="Pfam" id="PF13439">
    <property type="entry name" value="Glyco_transf_4"/>
    <property type="match status" value="1"/>
</dbReference>
<dbReference type="AlphaFoldDB" id="A0A329KSF5"/>
<evidence type="ECO:0000256" key="1">
    <source>
        <dbReference type="ARBA" id="ARBA00022676"/>
    </source>
</evidence>
<dbReference type="InterPro" id="IPR050194">
    <property type="entry name" value="Glycosyltransferase_grp1"/>
</dbReference>
<evidence type="ECO:0000259" key="4">
    <source>
        <dbReference type="Pfam" id="PF13439"/>
    </source>
</evidence>
<dbReference type="InterPro" id="IPR001296">
    <property type="entry name" value="Glyco_trans_1"/>
</dbReference>
<dbReference type="InterPro" id="IPR028098">
    <property type="entry name" value="Glyco_trans_4-like_N"/>
</dbReference>
<evidence type="ECO:0000313" key="5">
    <source>
        <dbReference type="EMBL" id="RAU98814.1"/>
    </source>
</evidence>
<dbReference type="Pfam" id="PF00534">
    <property type="entry name" value="Glycos_transf_1"/>
    <property type="match status" value="1"/>
</dbReference>
<dbReference type="PANTHER" id="PTHR45947">
    <property type="entry name" value="SULFOQUINOVOSYL TRANSFERASE SQD2"/>
    <property type="match status" value="1"/>
</dbReference>
<keyword evidence="2 5" id="KW-0808">Transferase</keyword>
<keyword evidence="1" id="KW-0328">Glycosyltransferase</keyword>
<reference evidence="5 6" key="1">
    <citation type="submission" date="2018-06" db="EMBL/GenBank/DDBJ databases">
        <title>NTM in soil in Japan.</title>
        <authorList>
            <person name="Ohya K."/>
        </authorList>
    </citation>
    <scope>NUCLEOTIDE SEQUENCE [LARGE SCALE GENOMIC DNA]</scope>
    <source>
        <strain evidence="5 6">GF76</strain>
    </source>
</reference>
<feature type="domain" description="Glycosyltransferase subfamily 4-like N-terminal" evidence="4">
    <location>
        <begin position="15"/>
        <end position="219"/>
    </location>
</feature>
<protein>
    <submittedName>
        <fullName evidence="5">Glycosyl transferase</fullName>
    </submittedName>
</protein>
<gene>
    <name evidence="5" type="ORF">DQP58_05030</name>
</gene>